<accession>A0A0S4IN02</accession>
<evidence type="ECO:0000313" key="1">
    <source>
        <dbReference type="EMBL" id="CUE74239.1"/>
    </source>
</evidence>
<name>A0A0S4IN02_BODSA</name>
<proteinExistence type="predicted"/>
<evidence type="ECO:0000313" key="2">
    <source>
        <dbReference type="Proteomes" id="UP000051952"/>
    </source>
</evidence>
<gene>
    <name evidence="1" type="ORF">BSAL_55660</name>
</gene>
<dbReference type="AlphaFoldDB" id="A0A0S4IN02"/>
<protein>
    <submittedName>
        <fullName evidence="1">Uncharacterized protein</fullName>
    </submittedName>
</protein>
<dbReference type="EMBL" id="CYKH01000162">
    <property type="protein sequence ID" value="CUE74239.1"/>
    <property type="molecule type" value="Genomic_DNA"/>
</dbReference>
<dbReference type="VEuPathDB" id="TriTrypDB:BSAL_55660"/>
<organism evidence="1 2">
    <name type="scientific">Bodo saltans</name>
    <name type="common">Flagellated protozoan</name>
    <dbReference type="NCBI Taxonomy" id="75058"/>
    <lineage>
        <taxon>Eukaryota</taxon>
        <taxon>Discoba</taxon>
        <taxon>Euglenozoa</taxon>
        <taxon>Kinetoplastea</taxon>
        <taxon>Metakinetoplastina</taxon>
        <taxon>Eubodonida</taxon>
        <taxon>Bodonidae</taxon>
        <taxon>Bodo</taxon>
    </lineage>
</organism>
<keyword evidence="2" id="KW-1185">Reference proteome</keyword>
<dbReference type="Proteomes" id="UP000051952">
    <property type="component" value="Unassembled WGS sequence"/>
</dbReference>
<sequence>MLRQKQELDYQAELLERERIELERKTHGEKLKYASLQTTLHDEMAIEAKVSAMTEESVYRSRYM</sequence>
<reference evidence="2" key="1">
    <citation type="submission" date="2015-09" db="EMBL/GenBank/DDBJ databases">
        <authorList>
            <consortium name="Pathogen Informatics"/>
        </authorList>
    </citation>
    <scope>NUCLEOTIDE SEQUENCE [LARGE SCALE GENOMIC DNA]</scope>
    <source>
        <strain evidence="2">Lake Konstanz</strain>
    </source>
</reference>